<gene>
    <name evidence="2" type="ORF">GP644_01765</name>
</gene>
<evidence type="ECO:0000313" key="3">
    <source>
        <dbReference type="Proteomes" id="UP000441586"/>
    </source>
</evidence>
<feature type="domain" description="Phosphoribosyltransferase" evidence="1">
    <location>
        <begin position="23"/>
        <end position="168"/>
    </location>
</feature>
<dbReference type="InterPro" id="IPR000836">
    <property type="entry name" value="PRTase_dom"/>
</dbReference>
<keyword evidence="2" id="KW-0328">Glycosyltransferase</keyword>
<dbReference type="GO" id="GO:0016757">
    <property type="term" value="F:glycosyltransferase activity"/>
    <property type="evidence" value="ECO:0007669"/>
    <property type="project" value="UniProtKB-KW"/>
</dbReference>
<dbReference type="SUPFAM" id="SSF53271">
    <property type="entry name" value="PRTase-like"/>
    <property type="match status" value="1"/>
</dbReference>
<proteinExistence type="predicted"/>
<dbReference type="Pfam" id="PF00156">
    <property type="entry name" value="Pribosyltran"/>
    <property type="match status" value="1"/>
</dbReference>
<protein>
    <submittedName>
        <fullName evidence="2">Phosphoribosyltransferase</fullName>
    </submittedName>
</protein>
<dbReference type="RefSeq" id="WP_158976570.1">
    <property type="nucleotide sequence ID" value="NZ_WSFO01000001.1"/>
</dbReference>
<name>A0A6A4RLC7_9RHOB</name>
<sequence>MYENRTSAGEVLAAELKVLVLAEPVVLALPRGGVPVALPIAKALQAPLDLILVRKIGMPGNPELAAGAVVEGAEPVFNEMLLLPEGLRVQDFDAAVERKRGEIADRRSLYLGSRKQVDVCGRCVVVVDDGIATGATVKAALLGLQKKNPETIVLAVPVAPPETVDELCGLVDTVICPLCPRPFWSVGAHYRDFRQVDDEDVAGMLAEAEGPGTTKD</sequence>
<keyword evidence="2" id="KW-0808">Transferase</keyword>
<organism evidence="2 3">
    <name type="scientific">Parasedimentitalea maritima</name>
    <dbReference type="NCBI Taxonomy" id="2578117"/>
    <lineage>
        <taxon>Bacteria</taxon>
        <taxon>Pseudomonadati</taxon>
        <taxon>Pseudomonadota</taxon>
        <taxon>Alphaproteobacteria</taxon>
        <taxon>Rhodobacterales</taxon>
        <taxon>Paracoccaceae</taxon>
        <taxon>Parasedimentitalea</taxon>
    </lineage>
</organism>
<reference evidence="2 3" key="1">
    <citation type="submission" date="2019-12" db="EMBL/GenBank/DDBJ databases">
        <authorList>
            <person name="Zhang Y.-J."/>
        </authorList>
    </citation>
    <scope>NUCLEOTIDE SEQUENCE [LARGE SCALE GENOMIC DNA]</scope>
    <source>
        <strain evidence="2 3">H18S-6</strain>
    </source>
</reference>
<evidence type="ECO:0000313" key="2">
    <source>
        <dbReference type="EMBL" id="KAE9632527.1"/>
    </source>
</evidence>
<comment type="caution">
    <text evidence="2">The sequence shown here is derived from an EMBL/GenBank/DDBJ whole genome shotgun (WGS) entry which is preliminary data.</text>
</comment>
<dbReference type="InterPro" id="IPR029057">
    <property type="entry name" value="PRTase-like"/>
</dbReference>
<dbReference type="Gene3D" id="3.40.50.2020">
    <property type="match status" value="1"/>
</dbReference>
<evidence type="ECO:0000259" key="1">
    <source>
        <dbReference type="Pfam" id="PF00156"/>
    </source>
</evidence>
<dbReference type="CDD" id="cd06223">
    <property type="entry name" value="PRTases_typeI"/>
    <property type="match status" value="1"/>
</dbReference>
<dbReference type="EMBL" id="WSFO01000001">
    <property type="protein sequence ID" value="KAE9632527.1"/>
    <property type="molecule type" value="Genomic_DNA"/>
</dbReference>
<dbReference type="Proteomes" id="UP000441586">
    <property type="component" value="Unassembled WGS sequence"/>
</dbReference>
<accession>A0A6A4RLC7</accession>
<dbReference type="AlphaFoldDB" id="A0A6A4RLC7"/>
<dbReference type="Gene3D" id="3.30.1310.20">
    <property type="entry name" value="PRTase-like"/>
    <property type="match status" value="1"/>
</dbReference>